<comment type="caution">
    <text evidence="4">The sequence shown here is derived from an EMBL/GenBank/DDBJ whole genome shotgun (WGS) entry which is preliminary data.</text>
</comment>
<feature type="domain" description="Phage integrase SAM-like" evidence="3">
    <location>
        <begin position="98"/>
        <end position="219"/>
    </location>
</feature>
<evidence type="ECO:0000313" key="5">
    <source>
        <dbReference type="Proteomes" id="UP000238034"/>
    </source>
</evidence>
<dbReference type="InterPro" id="IPR025269">
    <property type="entry name" value="SAM-like_dom"/>
</dbReference>
<reference evidence="4 5" key="1">
    <citation type="submission" date="2018-03" db="EMBL/GenBank/DDBJ databases">
        <title>Genomic Encyclopedia of Type Strains, Phase III (KMG-III): the genomes of soil and plant-associated and newly described type strains.</title>
        <authorList>
            <person name="Whitman W."/>
        </authorList>
    </citation>
    <scope>NUCLEOTIDE SEQUENCE [LARGE SCALE GENOMIC DNA]</scope>
    <source>
        <strain evidence="4 5">CGMCC 1.9313</strain>
    </source>
</reference>
<dbReference type="Pfam" id="PF13102">
    <property type="entry name" value="Phage_int_SAM_5"/>
    <property type="match status" value="1"/>
</dbReference>
<dbReference type="InterPro" id="IPR013762">
    <property type="entry name" value="Integrase-like_cat_sf"/>
</dbReference>
<dbReference type="Proteomes" id="UP000238034">
    <property type="component" value="Unassembled WGS sequence"/>
</dbReference>
<dbReference type="SUPFAM" id="SSF56349">
    <property type="entry name" value="DNA breaking-rejoining enzymes"/>
    <property type="match status" value="1"/>
</dbReference>
<dbReference type="RefSeq" id="WP_106293130.1">
    <property type="nucleotide sequence ID" value="NZ_PVTH01000005.1"/>
</dbReference>
<keyword evidence="2" id="KW-0233">DNA recombination</keyword>
<dbReference type="Gene3D" id="1.10.150.130">
    <property type="match status" value="1"/>
</dbReference>
<protein>
    <submittedName>
        <fullName evidence="4">Integrase-like protein</fullName>
    </submittedName>
</protein>
<evidence type="ECO:0000313" key="4">
    <source>
        <dbReference type="EMBL" id="PRY52715.1"/>
    </source>
</evidence>
<dbReference type="GO" id="GO:0006310">
    <property type="term" value="P:DNA recombination"/>
    <property type="evidence" value="ECO:0007669"/>
    <property type="project" value="UniProtKB-KW"/>
</dbReference>
<dbReference type="GO" id="GO:0015074">
    <property type="term" value="P:DNA integration"/>
    <property type="evidence" value="ECO:0007669"/>
    <property type="project" value="InterPro"/>
</dbReference>
<dbReference type="EMBL" id="PVTH01000005">
    <property type="protein sequence ID" value="PRY52715.1"/>
    <property type="molecule type" value="Genomic_DNA"/>
</dbReference>
<dbReference type="InterPro" id="IPR011010">
    <property type="entry name" value="DNA_brk_join_enz"/>
</dbReference>
<sequence>MATVSIMVYDHHKKADGTYNVKIRIYHKKVKKLIDTTFFVTQKQLDSKLKVKDKFLLKSLEANLDNYRKWISELGDKLNFFSAEELRNYLRDKEQDVDFIKFCAQHIEQLKSEGRTATANNHRTVRNNLNDYFGRDHASINEISSNMLFSFEKFLKRPRTMYRVDNCGKLIEIEGEGASASSIHNYMRDLRTLFNAACTAYNNEDLGIYKIKHYPFKKYKIGSPPLTRKRNICIEEVKQIRDCVVEPNSRAELARDLFMLSFYLCGMNAVDLYQIDKDSVKNARLEYSRSKTRLVRKDNAFISIKVVPEAKVLLDKYAGTLQYRYNTIQNLNRAIGKGMLQIREITGINFITFYWARHTFANLARNKCRMSKDDVALALNHIDEGHRTTDIYIEKDWSIIDEVQEKVVALLEPEIGNEIVVIDRSVVMRVV</sequence>
<dbReference type="InterPro" id="IPR010998">
    <property type="entry name" value="Integrase_recombinase_N"/>
</dbReference>
<keyword evidence="1" id="KW-0238">DNA-binding</keyword>
<evidence type="ECO:0000259" key="3">
    <source>
        <dbReference type="Pfam" id="PF13102"/>
    </source>
</evidence>
<dbReference type="GO" id="GO:0003677">
    <property type="term" value="F:DNA binding"/>
    <property type="evidence" value="ECO:0007669"/>
    <property type="project" value="UniProtKB-KW"/>
</dbReference>
<evidence type="ECO:0000256" key="1">
    <source>
        <dbReference type="ARBA" id="ARBA00023125"/>
    </source>
</evidence>
<keyword evidence="5" id="KW-1185">Reference proteome</keyword>
<dbReference type="OrthoDB" id="5326076at2"/>
<accession>A0A2T0U466</accession>
<dbReference type="AlphaFoldDB" id="A0A2T0U466"/>
<organism evidence="4 5">
    <name type="scientific">Arcticibacter pallidicorallinus</name>
    <dbReference type="NCBI Taxonomy" id="1259464"/>
    <lineage>
        <taxon>Bacteria</taxon>
        <taxon>Pseudomonadati</taxon>
        <taxon>Bacteroidota</taxon>
        <taxon>Sphingobacteriia</taxon>
        <taxon>Sphingobacteriales</taxon>
        <taxon>Sphingobacteriaceae</taxon>
        <taxon>Arcticibacter</taxon>
    </lineage>
</organism>
<evidence type="ECO:0000256" key="2">
    <source>
        <dbReference type="ARBA" id="ARBA00023172"/>
    </source>
</evidence>
<name>A0A2T0U466_9SPHI</name>
<dbReference type="Gene3D" id="1.10.443.10">
    <property type="entry name" value="Intergrase catalytic core"/>
    <property type="match status" value="1"/>
</dbReference>
<gene>
    <name evidence="4" type="ORF">B0I27_105183</name>
</gene>
<proteinExistence type="predicted"/>